<dbReference type="RefSeq" id="WP_305026595.1">
    <property type="nucleotide sequence ID" value="NZ_JAUQTA010000001.1"/>
</dbReference>
<gene>
    <name evidence="2" type="ORF">Q5722_02305</name>
</gene>
<evidence type="ECO:0000313" key="2">
    <source>
        <dbReference type="EMBL" id="MDO7867190.1"/>
    </source>
</evidence>
<keyword evidence="3" id="KW-1185">Reference proteome</keyword>
<accession>A0ABT9AXS7</accession>
<evidence type="ECO:0000256" key="1">
    <source>
        <dbReference type="SAM" id="MobiDB-lite"/>
    </source>
</evidence>
<evidence type="ECO:0008006" key="4">
    <source>
        <dbReference type="Google" id="ProtNLM"/>
    </source>
</evidence>
<comment type="caution">
    <text evidence="2">The sequence shown here is derived from an EMBL/GenBank/DDBJ whole genome shotgun (WGS) entry which is preliminary data.</text>
</comment>
<dbReference type="EMBL" id="JAUQTA010000001">
    <property type="protein sequence ID" value="MDO7867190.1"/>
    <property type="molecule type" value="Genomic_DNA"/>
</dbReference>
<proteinExistence type="predicted"/>
<evidence type="ECO:0000313" key="3">
    <source>
        <dbReference type="Proteomes" id="UP001233314"/>
    </source>
</evidence>
<dbReference type="Proteomes" id="UP001233314">
    <property type="component" value="Unassembled WGS sequence"/>
</dbReference>
<organism evidence="2 3">
    <name type="scientific">Nocardioides jiangxiensis</name>
    <dbReference type="NCBI Taxonomy" id="3064524"/>
    <lineage>
        <taxon>Bacteria</taxon>
        <taxon>Bacillati</taxon>
        <taxon>Actinomycetota</taxon>
        <taxon>Actinomycetes</taxon>
        <taxon>Propionibacteriales</taxon>
        <taxon>Nocardioidaceae</taxon>
        <taxon>Nocardioides</taxon>
    </lineage>
</organism>
<sequence length="281" mass="32285">MSSVRRPRPDRETQPGEWRAAAASQDGLLTRSQLSRLGYDERHVRHRLRSERWQLITPIVVATFTGVVSRQQLMWAGVLHGGPHAVLGGITALEVHGIKSWSRPEITVVIPKSKTVEPLDGVKYVETRRDFSGAHAPWLATPASLREWIDLMQPLRRTHQFRRALDDFEGGSQSLAERDFLRICRCFHLPPPDRQTKRRDASGHWRYIDAEWHLPDGTIVMLEIDGGFHMDIEHWQDDMERSRALARPGVIQLRCTTLELREAPEILVQDLRRLGVDRLSV</sequence>
<protein>
    <recommendedName>
        <fullName evidence="4">DUF559 domain-containing protein</fullName>
    </recommendedName>
</protein>
<name>A0ABT9AXS7_9ACTN</name>
<feature type="region of interest" description="Disordered" evidence="1">
    <location>
        <begin position="1"/>
        <end position="22"/>
    </location>
</feature>
<reference evidence="2 3" key="1">
    <citation type="submission" date="2023-07" db="EMBL/GenBank/DDBJ databases">
        <title>Nocardioides sp. nov WY-20 isolated from soil.</title>
        <authorList>
            <person name="Liu B."/>
            <person name="Wan Y."/>
        </authorList>
    </citation>
    <scope>NUCLEOTIDE SEQUENCE [LARGE SCALE GENOMIC DNA]</scope>
    <source>
        <strain evidence="2 3">WY-20</strain>
    </source>
</reference>